<protein>
    <submittedName>
        <fullName evidence="1">Uncharacterized protein</fullName>
    </submittedName>
</protein>
<organism evidence="1">
    <name type="scientific">Arthrobacter sp. K5</name>
    <dbReference type="NCBI Taxonomy" id="2839623"/>
    <lineage>
        <taxon>Bacteria</taxon>
        <taxon>Bacillati</taxon>
        <taxon>Actinomycetota</taxon>
        <taxon>Actinomycetes</taxon>
        <taxon>Micrococcales</taxon>
        <taxon>Micrococcaceae</taxon>
        <taxon>Arthrobacter</taxon>
    </lineage>
</organism>
<sequence length="44" mass="4964">MGTKQHRHYCETCNAITNHVTSYNNDGDRLVASVRCSDHSDITL</sequence>
<dbReference type="EMBL" id="CP159279">
    <property type="protein sequence ID" value="XCH13061.1"/>
    <property type="molecule type" value="Genomic_DNA"/>
</dbReference>
<accession>A0AAU8EVS3</accession>
<gene>
    <name evidence="1" type="ORF">ABRP34_08820</name>
</gene>
<dbReference type="AlphaFoldDB" id="A0AAU8EVS3"/>
<proteinExistence type="predicted"/>
<name>A0AAU8EVS3_9MICC</name>
<dbReference type="RefSeq" id="WP_353712928.1">
    <property type="nucleotide sequence ID" value="NZ_CP159279.1"/>
</dbReference>
<evidence type="ECO:0000313" key="1">
    <source>
        <dbReference type="EMBL" id="XCH13061.1"/>
    </source>
</evidence>
<reference evidence="1" key="1">
    <citation type="submission" date="2024-06" db="EMBL/GenBank/DDBJ databases">
        <title>Biodegradation of dimethachlon by Arthrobacter sp. K5: mechanistic insights and ecological implications.</title>
        <authorList>
            <person name="Hu S."/>
            <person name="Lu P."/>
        </authorList>
    </citation>
    <scope>NUCLEOTIDE SEQUENCE</scope>
    <source>
        <strain evidence="1">K5</strain>
    </source>
</reference>